<keyword evidence="2" id="KW-1185">Reference proteome</keyword>
<feature type="non-terminal residue" evidence="1">
    <location>
        <position position="231"/>
    </location>
</feature>
<protein>
    <submittedName>
        <fullName evidence="1">Uncharacterized protein</fullName>
    </submittedName>
</protein>
<dbReference type="EMBL" id="JAWDJW010012609">
    <property type="protein sequence ID" value="KAK3043975.1"/>
    <property type="molecule type" value="Genomic_DNA"/>
</dbReference>
<accession>A0ACC3CRZ8</accession>
<reference evidence="1" key="1">
    <citation type="submission" date="2024-09" db="EMBL/GenBank/DDBJ databases">
        <title>Black Yeasts Isolated from many extreme environments.</title>
        <authorList>
            <person name="Coleine C."/>
            <person name="Stajich J.E."/>
            <person name="Selbmann L."/>
        </authorList>
    </citation>
    <scope>NUCLEOTIDE SEQUENCE</scope>
    <source>
        <strain evidence="1">CCFEE 5737</strain>
    </source>
</reference>
<comment type="caution">
    <text evidence="1">The sequence shown here is derived from an EMBL/GenBank/DDBJ whole genome shotgun (WGS) entry which is preliminary data.</text>
</comment>
<proteinExistence type="predicted"/>
<evidence type="ECO:0000313" key="2">
    <source>
        <dbReference type="Proteomes" id="UP001186974"/>
    </source>
</evidence>
<name>A0ACC3CRZ8_9PEZI</name>
<evidence type="ECO:0000313" key="1">
    <source>
        <dbReference type="EMBL" id="KAK3043975.1"/>
    </source>
</evidence>
<gene>
    <name evidence="1" type="ORF">LTS18_002516</name>
</gene>
<organism evidence="1 2">
    <name type="scientific">Coniosporium uncinatum</name>
    <dbReference type="NCBI Taxonomy" id="93489"/>
    <lineage>
        <taxon>Eukaryota</taxon>
        <taxon>Fungi</taxon>
        <taxon>Dikarya</taxon>
        <taxon>Ascomycota</taxon>
        <taxon>Pezizomycotina</taxon>
        <taxon>Dothideomycetes</taxon>
        <taxon>Dothideomycetes incertae sedis</taxon>
        <taxon>Coniosporium</taxon>
    </lineage>
</organism>
<dbReference type="Proteomes" id="UP001186974">
    <property type="component" value="Unassembled WGS sequence"/>
</dbReference>
<sequence>MLEYCIKYAWDGYNAQQAEALRDYVVQLAESVEERDPPYLRNKVGQLWSEVAKRSWATEWMDMDELLVRLWEADTTGTQTKRVLVLYVLETLSDEVFGREDPVAGMRGQELNQALFEIFAPEEALSEQVRSRERADNVRFGAPGWLHRICDYLGRCLQTDGKTSQDEGMYAAAVKSLSTLRAVLSWMPPKTIAKSQCRGAVMSALDRPQWLLEMSRGTLKLQTAAIEALFA</sequence>